<evidence type="ECO:0000256" key="3">
    <source>
        <dbReference type="ARBA" id="ARBA00036607"/>
    </source>
</evidence>
<reference evidence="11 12" key="1">
    <citation type="submission" date="2018-06" db="EMBL/GenBank/DDBJ databases">
        <authorList>
            <consortium name="Pathogen Informatics"/>
            <person name="Doyle S."/>
        </authorList>
    </citation>
    <scope>NUCLEOTIDE SEQUENCE [LARGE SCALE GENOMIC DNA]</scope>
    <source>
        <strain evidence="11 12">NCTC11179</strain>
    </source>
</reference>
<evidence type="ECO:0000256" key="9">
    <source>
        <dbReference type="ARBA" id="ARBA00043049"/>
    </source>
</evidence>
<evidence type="ECO:0000256" key="7">
    <source>
        <dbReference type="ARBA" id="ARBA00041803"/>
    </source>
</evidence>
<protein>
    <recommendedName>
        <fullName evidence="6">tRNA pseudouridine synthase C</fullName>
        <ecNumber evidence="5">5.4.99.26</ecNumber>
    </recommendedName>
    <alternativeName>
        <fullName evidence="8">tRNA pseudouridine(65) synthase</fullName>
    </alternativeName>
    <alternativeName>
        <fullName evidence="9">tRNA pseudouridylate synthase C</fullName>
    </alternativeName>
    <alternativeName>
        <fullName evidence="7">tRNA-uridine isomerase C</fullName>
    </alternativeName>
</protein>
<dbReference type="AlphaFoldDB" id="A0A378RPX8"/>
<keyword evidence="12" id="KW-1185">Reference proteome</keyword>
<dbReference type="PANTHER" id="PTHR21600:SF56">
    <property type="entry name" value="TRNA PSEUDOURIDINE SYNTHASE C"/>
    <property type="match status" value="1"/>
</dbReference>
<dbReference type="Gene3D" id="3.30.2350.10">
    <property type="entry name" value="Pseudouridine synthase"/>
    <property type="match status" value="1"/>
</dbReference>
<keyword evidence="2 11" id="KW-0413">Isomerase</keyword>
<proteinExistence type="predicted"/>
<gene>
    <name evidence="11" type="primary">truC</name>
    <name evidence="11" type="ORF">NCTC11179_01759</name>
</gene>
<dbReference type="InterPro" id="IPR006224">
    <property type="entry name" value="PsdUridine_synth_RluA-like_CS"/>
</dbReference>
<accession>A0A378RPX8</accession>
<dbReference type="InterPro" id="IPR050188">
    <property type="entry name" value="RluA_PseudoU_synthase"/>
</dbReference>
<name>A0A378RPX8_MYROD</name>
<evidence type="ECO:0000313" key="12">
    <source>
        <dbReference type="Proteomes" id="UP000255024"/>
    </source>
</evidence>
<dbReference type="PANTHER" id="PTHR21600">
    <property type="entry name" value="MITOCHONDRIAL RNA PSEUDOURIDINE SYNTHASE"/>
    <property type="match status" value="1"/>
</dbReference>
<evidence type="ECO:0000256" key="8">
    <source>
        <dbReference type="ARBA" id="ARBA00041975"/>
    </source>
</evidence>
<evidence type="ECO:0000256" key="5">
    <source>
        <dbReference type="ARBA" id="ARBA00038943"/>
    </source>
</evidence>
<evidence type="ECO:0000313" key="11">
    <source>
        <dbReference type="EMBL" id="STZ28217.1"/>
    </source>
</evidence>
<evidence type="ECO:0000256" key="1">
    <source>
        <dbReference type="ARBA" id="ARBA00022694"/>
    </source>
</evidence>
<dbReference type="GO" id="GO:0160149">
    <property type="term" value="F:tRNA pseudouridine(65) synthase activity"/>
    <property type="evidence" value="ECO:0007669"/>
    <property type="project" value="UniProtKB-EC"/>
</dbReference>
<comment type="function">
    <text evidence="4">Responsible for synthesis of pseudouridine from uracil-65 in transfer RNAs.</text>
</comment>
<feature type="domain" description="Pseudouridine synthase RsuA/RluA-like" evidence="10">
    <location>
        <begin position="24"/>
        <end position="172"/>
    </location>
</feature>
<evidence type="ECO:0000256" key="6">
    <source>
        <dbReference type="ARBA" id="ARBA00040675"/>
    </source>
</evidence>
<evidence type="ECO:0000256" key="4">
    <source>
        <dbReference type="ARBA" id="ARBA00037670"/>
    </source>
</evidence>
<dbReference type="EC" id="5.4.99.26" evidence="5"/>
<evidence type="ECO:0000256" key="2">
    <source>
        <dbReference type="ARBA" id="ARBA00023235"/>
    </source>
</evidence>
<keyword evidence="1" id="KW-0819">tRNA processing</keyword>
<dbReference type="GO" id="GO:0003723">
    <property type="term" value="F:RNA binding"/>
    <property type="evidence" value="ECO:0007669"/>
    <property type="project" value="InterPro"/>
</dbReference>
<dbReference type="Pfam" id="PF00849">
    <property type="entry name" value="PseudoU_synth_2"/>
    <property type="match status" value="1"/>
</dbReference>
<dbReference type="SUPFAM" id="SSF55120">
    <property type="entry name" value="Pseudouridine synthase"/>
    <property type="match status" value="1"/>
</dbReference>
<sequence>MALVVIKLKYLCGMLEILYQDEYIVAINKPRDLLVHKSFIASDIQEYAIQILRDQIGQYVYPVHRLDRKTSGVLLFALSKEVLKQLNEIFATRQVEKKYMAIVRGYTTEEETIDYALTNDSGQLQEAKTYYKTLQRVEAAIPFGKHATSRYSLVEAYPETGRQHQLRKHFKHIFHPILGSRPHGCNKQNKLWLDQFGLTAMLLHAVELTFEHPVTKEQIHLTATIDEQYEKYNALLGFDLQAYYKK</sequence>
<dbReference type="InterPro" id="IPR006145">
    <property type="entry name" value="PsdUridine_synth_RsuA/RluA"/>
</dbReference>
<dbReference type="EMBL" id="UGQL01000001">
    <property type="protein sequence ID" value="STZ28217.1"/>
    <property type="molecule type" value="Genomic_DNA"/>
</dbReference>
<dbReference type="Proteomes" id="UP000255024">
    <property type="component" value="Unassembled WGS sequence"/>
</dbReference>
<organism evidence="11 12">
    <name type="scientific">Myroides odoratus</name>
    <name type="common">Flavobacterium odoratum</name>
    <dbReference type="NCBI Taxonomy" id="256"/>
    <lineage>
        <taxon>Bacteria</taxon>
        <taxon>Pseudomonadati</taxon>
        <taxon>Bacteroidota</taxon>
        <taxon>Flavobacteriia</taxon>
        <taxon>Flavobacteriales</taxon>
        <taxon>Flavobacteriaceae</taxon>
        <taxon>Myroides</taxon>
    </lineage>
</organism>
<dbReference type="PROSITE" id="PS01129">
    <property type="entry name" value="PSI_RLU"/>
    <property type="match status" value="1"/>
</dbReference>
<dbReference type="GO" id="GO:0000455">
    <property type="term" value="P:enzyme-directed rRNA pseudouridine synthesis"/>
    <property type="evidence" value="ECO:0007669"/>
    <property type="project" value="TreeGrafter"/>
</dbReference>
<dbReference type="InterPro" id="IPR020103">
    <property type="entry name" value="PsdUridine_synth_cat_dom_sf"/>
</dbReference>
<evidence type="ECO:0000259" key="10">
    <source>
        <dbReference type="Pfam" id="PF00849"/>
    </source>
</evidence>
<comment type="catalytic activity">
    <reaction evidence="3">
        <text>uridine(65) in tRNA = pseudouridine(65) in tRNA</text>
        <dbReference type="Rhea" id="RHEA:42536"/>
        <dbReference type="Rhea" id="RHEA-COMP:10103"/>
        <dbReference type="Rhea" id="RHEA-COMP:10104"/>
        <dbReference type="ChEBI" id="CHEBI:65314"/>
        <dbReference type="ChEBI" id="CHEBI:65315"/>
        <dbReference type="EC" id="5.4.99.26"/>
    </reaction>
</comment>
<dbReference type="GO" id="GO:0008033">
    <property type="term" value="P:tRNA processing"/>
    <property type="evidence" value="ECO:0007669"/>
    <property type="project" value="UniProtKB-KW"/>
</dbReference>